<accession>A0ABU9K707</accession>
<dbReference type="InterPro" id="IPR050249">
    <property type="entry name" value="Pseudomonas-type_ThrB"/>
</dbReference>
<proteinExistence type="inferred from homology"/>
<comment type="similarity">
    <text evidence="1">Belongs to the pseudomonas-type ThrB family.</text>
</comment>
<dbReference type="PANTHER" id="PTHR21064:SF6">
    <property type="entry name" value="AMINOGLYCOSIDE PHOSPHOTRANSFERASE DOMAIN-CONTAINING PROTEIN"/>
    <property type="match status" value="1"/>
</dbReference>
<reference evidence="3 4" key="1">
    <citation type="submission" date="2024-04" db="EMBL/GenBank/DDBJ databases">
        <title>Bacillus oryzaecorticis sp. nov., a moderately halophilic bacterium isolated from rice husks.</title>
        <authorList>
            <person name="Zhu H.-S."/>
        </authorList>
    </citation>
    <scope>NUCLEOTIDE SEQUENCE [LARGE SCALE GENOMIC DNA]</scope>
    <source>
        <strain evidence="3 4">ZC255</strain>
    </source>
</reference>
<dbReference type="EMBL" id="JBBYAF010000008">
    <property type="protein sequence ID" value="MEL3971865.1"/>
    <property type="molecule type" value="Genomic_DNA"/>
</dbReference>
<evidence type="ECO:0000313" key="3">
    <source>
        <dbReference type="EMBL" id="MEL3971865.1"/>
    </source>
</evidence>
<evidence type="ECO:0000259" key="2">
    <source>
        <dbReference type="Pfam" id="PF01636"/>
    </source>
</evidence>
<dbReference type="SUPFAM" id="SSF56112">
    <property type="entry name" value="Protein kinase-like (PK-like)"/>
    <property type="match status" value="1"/>
</dbReference>
<protein>
    <submittedName>
        <fullName evidence="3">Phosphotransferase</fullName>
    </submittedName>
</protein>
<sequence>MEQWIEKLFSLELLEAAAAKYGCDASHAKKLGDFENYVYEVHKGGIPFILRLTHSSHRSRKDVEAEFGWMNYLHDKGVNVPLVNQSAEGRLVEVLDTGDTCFYVCLFNKAPGKPVSVKDDLFNEDLFKEWGKTTGKMHRITKTYEAGEFVRARWDEDDIMHYSKYLSSDDSLIIEKAERNKKEIQKLEETPENFGVIHSDIHPGNFFYHDGEIHVFDFDDSMQFFFLSDIAIPLYYSVWWKHRKEKLEVRSEFGESFLTAFLRGYLEEYSLEEGWIEHMPSFLLLRDFTLYTVFHKKWDLTNLSEIEESLLTGLRDRLMNDEPMVSLDFKAILRKAGE</sequence>
<dbReference type="Gene3D" id="3.90.1200.10">
    <property type="match status" value="1"/>
</dbReference>
<organism evidence="3 4">
    <name type="scientific">Rossellomorea oryzaecorticis</name>
    <dbReference type="NCBI Taxonomy" id="1396505"/>
    <lineage>
        <taxon>Bacteria</taxon>
        <taxon>Bacillati</taxon>
        <taxon>Bacillota</taxon>
        <taxon>Bacilli</taxon>
        <taxon>Bacillales</taxon>
        <taxon>Bacillaceae</taxon>
        <taxon>Rossellomorea</taxon>
    </lineage>
</organism>
<dbReference type="InterPro" id="IPR011009">
    <property type="entry name" value="Kinase-like_dom_sf"/>
</dbReference>
<dbReference type="Proteomes" id="UP001389717">
    <property type="component" value="Unassembled WGS sequence"/>
</dbReference>
<evidence type="ECO:0000313" key="4">
    <source>
        <dbReference type="Proteomes" id="UP001389717"/>
    </source>
</evidence>
<evidence type="ECO:0000256" key="1">
    <source>
        <dbReference type="ARBA" id="ARBA00038240"/>
    </source>
</evidence>
<comment type="caution">
    <text evidence="3">The sequence shown here is derived from an EMBL/GenBank/DDBJ whole genome shotgun (WGS) entry which is preliminary data.</text>
</comment>
<gene>
    <name evidence="3" type="ORF">AAEO50_06165</name>
</gene>
<dbReference type="InterPro" id="IPR002575">
    <property type="entry name" value="Aminoglycoside_PTrfase"/>
</dbReference>
<dbReference type="Gene3D" id="3.30.200.20">
    <property type="entry name" value="Phosphorylase Kinase, domain 1"/>
    <property type="match status" value="1"/>
</dbReference>
<dbReference type="Pfam" id="PF01636">
    <property type="entry name" value="APH"/>
    <property type="match status" value="1"/>
</dbReference>
<dbReference type="PANTHER" id="PTHR21064">
    <property type="entry name" value="AMINOGLYCOSIDE PHOSPHOTRANSFERASE DOMAIN-CONTAINING PROTEIN-RELATED"/>
    <property type="match status" value="1"/>
</dbReference>
<name>A0ABU9K707_9BACI</name>
<keyword evidence="4" id="KW-1185">Reference proteome</keyword>
<dbReference type="RefSeq" id="WP_341981589.1">
    <property type="nucleotide sequence ID" value="NZ_JBBYAF010000008.1"/>
</dbReference>
<feature type="domain" description="Aminoglycoside phosphotransferase" evidence="2">
    <location>
        <begin position="32"/>
        <end position="269"/>
    </location>
</feature>